<dbReference type="InterPro" id="IPR006531">
    <property type="entry name" value="Gp5/Vgr_OB"/>
</dbReference>
<gene>
    <name evidence="2" type="ORF">G4D54_20650</name>
</gene>
<protein>
    <recommendedName>
        <fullName evidence="1">Gp5/Type VI secretion system Vgr protein OB-fold domain-containing protein</fullName>
    </recommendedName>
</protein>
<name>A0AAP9SG60_CLOIN</name>
<dbReference type="RefSeq" id="WP_002606116.1">
    <property type="nucleotide sequence ID" value="NZ_BAAACC010000023.1"/>
</dbReference>
<evidence type="ECO:0000313" key="2">
    <source>
        <dbReference type="EMBL" id="QJA04672.1"/>
    </source>
</evidence>
<dbReference type="Pfam" id="PF04717">
    <property type="entry name" value="Phage_base_V"/>
    <property type="match status" value="1"/>
</dbReference>
<organism evidence="2 3">
    <name type="scientific">Clostridium innocuum</name>
    <dbReference type="NCBI Taxonomy" id="1522"/>
    <lineage>
        <taxon>Bacteria</taxon>
        <taxon>Bacillati</taxon>
        <taxon>Bacillota</taxon>
        <taxon>Clostridia</taxon>
        <taxon>Eubacteriales</taxon>
        <taxon>Clostridiaceae</taxon>
        <taxon>Clostridium</taxon>
    </lineage>
</organism>
<feature type="domain" description="Gp5/Type VI secretion system Vgr protein OB-fold" evidence="1">
    <location>
        <begin position="25"/>
        <end position="89"/>
    </location>
</feature>
<dbReference type="GeneID" id="61928001"/>
<sequence length="253" mass="27744">MDLMHMDEQNSFRNMVIATVCGYGTDEKKATLHVQLPYMKKGEDILEDVELLLPYGGKSYGFLCRAEIGDQVMVMFSGEHMRRAVAIGCIAPGDASIWEGCSEKNEQKQWLMKNGMKLSLWDEENAAKAEITCQDTAMQLDEKEQQLQLQLKDSSLLLDGKNGCVKLDAEKELKLVCGEGSITMKKDGTICIEGKKLQIKGQALTSETTMDTKLSAQKVNLEAKLEVGIKGNSSVKISASGITEVQGGIVKLG</sequence>
<dbReference type="Proteomes" id="UP000503330">
    <property type="component" value="Chromosome"/>
</dbReference>
<proteinExistence type="predicted"/>
<dbReference type="EMBL" id="CP048838">
    <property type="protein sequence ID" value="QJA04672.1"/>
    <property type="molecule type" value="Genomic_DNA"/>
</dbReference>
<reference evidence="2 3" key="1">
    <citation type="submission" date="2020-02" db="EMBL/GenBank/DDBJ databases">
        <authorList>
            <person name="Kociolek L.K."/>
            <person name="Ozer E.A."/>
        </authorList>
    </citation>
    <scope>NUCLEOTIDE SEQUENCE [LARGE SCALE GENOMIC DNA]</scope>
    <source>
        <strain evidence="2 3">ATCC 14501</strain>
    </source>
</reference>
<accession>A0AAP9SG60</accession>
<evidence type="ECO:0000313" key="3">
    <source>
        <dbReference type="Proteomes" id="UP000503330"/>
    </source>
</evidence>
<dbReference type="SUPFAM" id="SSF69255">
    <property type="entry name" value="gp5 N-terminal domain-like"/>
    <property type="match status" value="1"/>
</dbReference>
<evidence type="ECO:0000259" key="1">
    <source>
        <dbReference type="Pfam" id="PF04717"/>
    </source>
</evidence>
<dbReference type="AlphaFoldDB" id="A0AAP9SG60"/>